<protein>
    <recommendedName>
        <fullName evidence="4">Cys-tRNA(Pro)/Cys-tRNA(Cys) deacylase</fullName>
        <ecNumber evidence="4">4.2.-.-</ecNumber>
    </recommendedName>
</protein>
<evidence type="ECO:0000256" key="4">
    <source>
        <dbReference type="PIRNR" id="PIRNR006181"/>
    </source>
</evidence>
<dbReference type="PANTHER" id="PTHR30411">
    <property type="entry name" value="CYTOPLASMIC PROTEIN"/>
    <property type="match status" value="1"/>
</dbReference>
<evidence type="ECO:0000256" key="1">
    <source>
        <dbReference type="ARBA" id="ARBA00009798"/>
    </source>
</evidence>
<dbReference type="InterPro" id="IPR004369">
    <property type="entry name" value="Prolyl-tRNA_editing_YbaK/EbsC"/>
</dbReference>
<feature type="domain" description="YbaK/aminoacyl-tRNA synthetase-associated" evidence="5">
    <location>
        <begin position="36"/>
        <end position="155"/>
    </location>
</feature>
<dbReference type="Gene3D" id="3.90.960.10">
    <property type="entry name" value="YbaK/aminoacyl-tRNA synthetase-associated domain"/>
    <property type="match status" value="1"/>
</dbReference>
<dbReference type="EMBL" id="CP108313">
    <property type="protein sequence ID" value="WTW72113.1"/>
    <property type="molecule type" value="Genomic_DNA"/>
</dbReference>
<dbReference type="GO" id="GO:0016829">
    <property type="term" value="F:lyase activity"/>
    <property type="evidence" value="ECO:0007669"/>
    <property type="project" value="UniProtKB-KW"/>
</dbReference>
<name>A0AAU2W092_9ACTN</name>
<evidence type="ECO:0000256" key="2">
    <source>
        <dbReference type="ARBA" id="ARBA00022917"/>
    </source>
</evidence>
<evidence type="ECO:0000313" key="6">
    <source>
        <dbReference type="EMBL" id="WTW72113.1"/>
    </source>
</evidence>
<dbReference type="EC" id="4.2.-.-" evidence="4"/>
<evidence type="ECO:0000256" key="3">
    <source>
        <dbReference type="ARBA" id="ARBA00023239"/>
    </source>
</evidence>
<dbReference type="SUPFAM" id="SSF55826">
    <property type="entry name" value="YbaK/ProRS associated domain"/>
    <property type="match status" value="1"/>
</dbReference>
<accession>A0AAU2W092</accession>
<proteinExistence type="inferred from homology"/>
<dbReference type="CDD" id="cd00002">
    <property type="entry name" value="YbaK_deacylase"/>
    <property type="match status" value="1"/>
</dbReference>
<organism evidence="6">
    <name type="scientific">Streptomyces sp. NBC_00008</name>
    <dbReference type="NCBI Taxonomy" id="2903610"/>
    <lineage>
        <taxon>Bacteria</taxon>
        <taxon>Bacillati</taxon>
        <taxon>Actinomycetota</taxon>
        <taxon>Actinomycetes</taxon>
        <taxon>Kitasatosporales</taxon>
        <taxon>Streptomycetaceae</taxon>
        <taxon>Streptomyces</taxon>
    </lineage>
</organism>
<dbReference type="PIRSF" id="PIRSF006181">
    <property type="entry name" value="EbsC_YbaK"/>
    <property type="match status" value="1"/>
</dbReference>
<dbReference type="AlphaFoldDB" id="A0AAU2W092"/>
<sequence>MAKKPKKQPQSGSTPATAALTASGTAFTVHAYEHDPAAASYGEEAAQALGVSPDRVFKTLVADVDGRLTVAVVPVAGSLDLKALATAVGGKRAAMADPAAAERTTGYVLGGISPLGQRKRLPTVLDASARAHGTVCVSAGRRGLEVELSPADLAALTDAVFAPIGRGQGPGAGAARSSPSGD</sequence>
<keyword evidence="2 4" id="KW-0648">Protein biosynthesis</keyword>
<comment type="similarity">
    <text evidence="1 4">Belongs to the prolyl-tRNA editing family. YbaK/EbsC subfamily.</text>
</comment>
<gene>
    <name evidence="6" type="primary">ybaK</name>
    <name evidence="6" type="ORF">OG398_29590</name>
</gene>
<keyword evidence="3 4" id="KW-0456">Lyase</keyword>
<evidence type="ECO:0000259" key="5">
    <source>
        <dbReference type="Pfam" id="PF04073"/>
    </source>
</evidence>
<dbReference type="Pfam" id="PF04073">
    <property type="entry name" value="tRNA_edit"/>
    <property type="match status" value="1"/>
</dbReference>
<dbReference type="InterPro" id="IPR036754">
    <property type="entry name" value="YbaK/aa-tRNA-synt-asso_dom_sf"/>
</dbReference>
<dbReference type="InterPro" id="IPR007214">
    <property type="entry name" value="YbaK/aa-tRNA-synth-assoc-dom"/>
</dbReference>
<reference evidence="6" key="1">
    <citation type="submission" date="2022-10" db="EMBL/GenBank/DDBJ databases">
        <title>The complete genomes of actinobacterial strains from the NBC collection.</title>
        <authorList>
            <person name="Joergensen T.S."/>
            <person name="Alvarez Arevalo M."/>
            <person name="Sterndorff E.B."/>
            <person name="Faurdal D."/>
            <person name="Vuksanovic O."/>
            <person name="Mourched A.-S."/>
            <person name="Charusanti P."/>
            <person name="Shaw S."/>
            <person name="Blin K."/>
            <person name="Weber T."/>
        </authorList>
    </citation>
    <scope>NUCLEOTIDE SEQUENCE</scope>
    <source>
        <strain evidence="6">NBC_00008</strain>
    </source>
</reference>
<dbReference type="GO" id="GO:0002161">
    <property type="term" value="F:aminoacyl-tRNA deacylase activity"/>
    <property type="evidence" value="ECO:0007669"/>
    <property type="project" value="InterPro"/>
</dbReference>
<dbReference type="NCBIfam" id="TIGR00011">
    <property type="entry name" value="YbaK_EbsC"/>
    <property type="match status" value="1"/>
</dbReference>
<dbReference type="PANTHER" id="PTHR30411:SF0">
    <property type="entry name" value="CYS-TRNA(PRO)_CYS-TRNA(CYS) DEACYLASE YBAK"/>
    <property type="match status" value="1"/>
</dbReference>
<dbReference type="GO" id="GO:0006412">
    <property type="term" value="P:translation"/>
    <property type="evidence" value="ECO:0007669"/>
    <property type="project" value="UniProtKB-KW"/>
</dbReference>